<dbReference type="InterPro" id="IPR013830">
    <property type="entry name" value="SGNH_hydro"/>
</dbReference>
<feature type="compositionally biased region" description="Polar residues" evidence="1">
    <location>
        <begin position="95"/>
        <end position="133"/>
    </location>
</feature>
<gene>
    <name evidence="4" type="ORF">KQI86_15485</name>
</gene>
<keyword evidence="2" id="KW-1133">Transmembrane helix</keyword>
<proteinExistence type="predicted"/>
<evidence type="ECO:0000313" key="4">
    <source>
        <dbReference type="EMBL" id="MBU5485722.1"/>
    </source>
</evidence>
<feature type="region of interest" description="Disordered" evidence="1">
    <location>
        <begin position="52"/>
        <end position="133"/>
    </location>
</feature>
<sequence>MKIRERRIKRRNKRRNKIIKRTVGLLAVFIIGVGMGIGAFNKDNNKKTSLVYASHEKSESNSSKENSNKESDNKDKSNETEVDKAKEDETKDSKSNQAESAKDSTTNKAVNDSSKNNNTKTPAKTDTTRSNNSTNYKEFFKEDVFMGDSVTEALSYYEFVQEENVYAKKGSHINIIKNELNKIEIENPRNIYLLYGLNDLGAISNQWFIDQYRELVHSLKAKFPNSNIYVQSILPVLPKAEGSKTGVNNKKVNEYNNMLIEMAKEENINFLNIASLLNDSNKNLYEPDGIHFKADFYKLMLNYIRDNVN</sequence>
<evidence type="ECO:0000259" key="3">
    <source>
        <dbReference type="Pfam" id="PF13472"/>
    </source>
</evidence>
<organism evidence="4 5">
    <name type="scientific">Clostridium mobile</name>
    <dbReference type="NCBI Taxonomy" id="2841512"/>
    <lineage>
        <taxon>Bacteria</taxon>
        <taxon>Bacillati</taxon>
        <taxon>Bacillota</taxon>
        <taxon>Clostridia</taxon>
        <taxon>Eubacteriales</taxon>
        <taxon>Clostridiaceae</taxon>
        <taxon>Clostridium</taxon>
    </lineage>
</organism>
<dbReference type="Pfam" id="PF13472">
    <property type="entry name" value="Lipase_GDSL_2"/>
    <property type="match status" value="1"/>
</dbReference>
<feature type="compositionally biased region" description="Basic and acidic residues" evidence="1">
    <location>
        <begin position="66"/>
        <end position="94"/>
    </location>
</feature>
<comment type="caution">
    <text evidence="4">The sequence shown here is derived from an EMBL/GenBank/DDBJ whole genome shotgun (WGS) entry which is preliminary data.</text>
</comment>
<dbReference type="Proteomes" id="UP000726170">
    <property type="component" value="Unassembled WGS sequence"/>
</dbReference>
<evidence type="ECO:0000313" key="5">
    <source>
        <dbReference type="Proteomes" id="UP000726170"/>
    </source>
</evidence>
<dbReference type="RefSeq" id="WP_216440295.1">
    <property type="nucleotide sequence ID" value="NZ_JAHLQF010000004.1"/>
</dbReference>
<reference evidence="4 5" key="1">
    <citation type="submission" date="2021-06" db="EMBL/GenBank/DDBJ databases">
        <authorList>
            <person name="Sun Q."/>
            <person name="Li D."/>
        </authorList>
    </citation>
    <scope>NUCLEOTIDE SEQUENCE [LARGE SCALE GENOMIC DNA]</scope>
    <source>
        <strain evidence="4 5">MSJ-11</strain>
    </source>
</reference>
<keyword evidence="2" id="KW-0472">Membrane</keyword>
<keyword evidence="5" id="KW-1185">Reference proteome</keyword>
<evidence type="ECO:0000256" key="1">
    <source>
        <dbReference type="SAM" id="MobiDB-lite"/>
    </source>
</evidence>
<accession>A0ABS6ELR5</accession>
<evidence type="ECO:0000256" key="2">
    <source>
        <dbReference type="SAM" id="Phobius"/>
    </source>
</evidence>
<protein>
    <recommendedName>
        <fullName evidence="3">SGNH hydrolase-type esterase domain-containing protein</fullName>
    </recommendedName>
</protein>
<dbReference type="EMBL" id="JAHLQF010000004">
    <property type="protein sequence ID" value="MBU5485722.1"/>
    <property type="molecule type" value="Genomic_DNA"/>
</dbReference>
<feature type="transmembrane region" description="Helical" evidence="2">
    <location>
        <begin position="21"/>
        <end position="40"/>
    </location>
</feature>
<name>A0ABS6ELR5_9CLOT</name>
<keyword evidence="2" id="KW-0812">Transmembrane</keyword>
<feature type="domain" description="SGNH hydrolase-type esterase" evidence="3">
    <location>
        <begin position="167"/>
        <end position="298"/>
    </location>
</feature>